<name>W4FAI6_APHAT</name>
<reference evidence="2" key="1">
    <citation type="submission" date="2013-12" db="EMBL/GenBank/DDBJ databases">
        <title>The Genome Sequence of Aphanomyces astaci APO3.</title>
        <authorList>
            <consortium name="The Broad Institute Genomics Platform"/>
            <person name="Russ C."/>
            <person name="Tyler B."/>
            <person name="van West P."/>
            <person name="Dieguez-Uribeondo J."/>
            <person name="Young S.K."/>
            <person name="Zeng Q."/>
            <person name="Gargeya S."/>
            <person name="Fitzgerald M."/>
            <person name="Abouelleil A."/>
            <person name="Alvarado L."/>
            <person name="Chapman S.B."/>
            <person name="Gainer-Dewar J."/>
            <person name="Goldberg J."/>
            <person name="Griggs A."/>
            <person name="Gujja S."/>
            <person name="Hansen M."/>
            <person name="Howarth C."/>
            <person name="Imamovic A."/>
            <person name="Ireland A."/>
            <person name="Larimer J."/>
            <person name="McCowan C."/>
            <person name="Murphy C."/>
            <person name="Pearson M."/>
            <person name="Poon T.W."/>
            <person name="Priest M."/>
            <person name="Roberts A."/>
            <person name="Saif S."/>
            <person name="Shea T."/>
            <person name="Sykes S."/>
            <person name="Wortman J."/>
            <person name="Nusbaum C."/>
            <person name="Birren B."/>
        </authorList>
    </citation>
    <scope>NUCLEOTIDE SEQUENCE [LARGE SCALE GENOMIC DNA]</scope>
    <source>
        <strain evidence="2">APO3</strain>
    </source>
</reference>
<organism evidence="2">
    <name type="scientific">Aphanomyces astaci</name>
    <name type="common">Crayfish plague agent</name>
    <dbReference type="NCBI Taxonomy" id="112090"/>
    <lineage>
        <taxon>Eukaryota</taxon>
        <taxon>Sar</taxon>
        <taxon>Stramenopiles</taxon>
        <taxon>Oomycota</taxon>
        <taxon>Saprolegniomycetes</taxon>
        <taxon>Saprolegniales</taxon>
        <taxon>Verrucalvaceae</taxon>
        <taxon>Aphanomyces</taxon>
    </lineage>
</organism>
<feature type="domain" description="DUF7769" evidence="1">
    <location>
        <begin position="16"/>
        <end position="60"/>
    </location>
</feature>
<dbReference type="VEuPathDB" id="FungiDB:H257_19248"/>
<evidence type="ECO:0000313" key="2">
    <source>
        <dbReference type="EMBL" id="ETV63821.1"/>
    </source>
</evidence>
<dbReference type="STRING" id="112090.W4FAI6"/>
<dbReference type="OrthoDB" id="1739492at2759"/>
<proteinExistence type="predicted"/>
<dbReference type="InterPro" id="IPR036397">
    <property type="entry name" value="RNaseH_sf"/>
</dbReference>
<protein>
    <recommendedName>
        <fullName evidence="1">DUF7769 domain-containing protein</fullName>
    </recommendedName>
</protein>
<dbReference type="PANTHER" id="PTHR33889:SF1">
    <property type="entry name" value="OS03G0834800 PROTEIN"/>
    <property type="match status" value="1"/>
</dbReference>
<dbReference type="Gene3D" id="3.30.420.10">
    <property type="entry name" value="Ribonuclease H-like superfamily/Ribonuclease H"/>
    <property type="match status" value="1"/>
</dbReference>
<dbReference type="AlphaFoldDB" id="W4FAI6"/>
<evidence type="ECO:0000259" key="1">
    <source>
        <dbReference type="Pfam" id="PF24964"/>
    </source>
</evidence>
<dbReference type="GeneID" id="20821244"/>
<dbReference type="RefSeq" id="XP_009846697.1">
    <property type="nucleotide sequence ID" value="XM_009848395.1"/>
</dbReference>
<dbReference type="InterPro" id="IPR056671">
    <property type="entry name" value="DUF7769"/>
</dbReference>
<dbReference type="GO" id="GO:0003676">
    <property type="term" value="F:nucleic acid binding"/>
    <property type="evidence" value="ECO:0007669"/>
    <property type="project" value="InterPro"/>
</dbReference>
<dbReference type="EMBL" id="KI913544">
    <property type="protein sequence ID" value="ETV63821.1"/>
    <property type="molecule type" value="Genomic_DNA"/>
</dbReference>
<sequence length="186" mass="21565">MDESATATQQRRLGEYEKQSIYTVLSLHSANGKPRYGDVSQQAQLYGVSTRTIQRVWTKGAEGNGFKTVIPKRRKPSEVAALQDRVSKLPLLQKMDIRTMAEALLMPKTTLHRHFKNGELVRKHSFLKPMLSEDNVKKRLQYALSFANVVDGSIEFNPMLDRVFLDEKWFYLRKVKNKFYLAPWET</sequence>
<accession>W4FAI6</accession>
<gene>
    <name evidence="2" type="ORF">H257_19248</name>
</gene>
<feature type="non-terminal residue" evidence="2">
    <location>
        <position position="186"/>
    </location>
</feature>
<dbReference type="Pfam" id="PF24964">
    <property type="entry name" value="DUF7769"/>
    <property type="match status" value="1"/>
</dbReference>
<dbReference type="PANTHER" id="PTHR33889">
    <property type="entry name" value="OS04G0681850 PROTEIN"/>
    <property type="match status" value="1"/>
</dbReference>